<keyword evidence="2 5" id="KW-0812">Transmembrane</keyword>
<dbReference type="GO" id="GO:0016020">
    <property type="term" value="C:membrane"/>
    <property type="evidence" value="ECO:0007669"/>
    <property type="project" value="UniProtKB-SubCell"/>
</dbReference>
<protein>
    <submittedName>
        <fullName evidence="8">Membrane fusion protein, multidrug efflux system</fullName>
    </submittedName>
</protein>
<dbReference type="Pfam" id="PF25917">
    <property type="entry name" value="BSH_RND"/>
    <property type="match status" value="1"/>
</dbReference>
<dbReference type="InterPro" id="IPR058792">
    <property type="entry name" value="Beta-barrel_RND_2"/>
</dbReference>
<dbReference type="PANTHER" id="PTHR30386">
    <property type="entry name" value="MEMBRANE FUSION SUBUNIT OF EMRAB-TOLC MULTIDRUG EFFLUX PUMP"/>
    <property type="match status" value="1"/>
</dbReference>
<dbReference type="Gene3D" id="2.40.50.100">
    <property type="match status" value="1"/>
</dbReference>
<name>A0A1G8AWS2_9BACT</name>
<organism evidence="8 9">
    <name type="scientific">Prevotella communis</name>
    <dbReference type="NCBI Taxonomy" id="2913614"/>
    <lineage>
        <taxon>Bacteria</taxon>
        <taxon>Pseudomonadati</taxon>
        <taxon>Bacteroidota</taxon>
        <taxon>Bacteroidia</taxon>
        <taxon>Bacteroidales</taxon>
        <taxon>Prevotellaceae</taxon>
        <taxon>Prevotella</taxon>
    </lineage>
</organism>
<sequence length="342" mass="37559">MEKNKITTYIYNTIVILCIVCGAVYAASQFMHFGGGEVTDNARVCQNIVPQNCRVQGFIREVRFGEFQEVKKGDTLVVIEDAEFRLRLAQAEADLARAERGSQGTASSIHTTKTSISVTDAGIEAARVQMENAQKEDARFQKLLEQDAVTQQQYDNVHTGYLSAKAGYEQAVRSRSTQTAVVAEQGHHLSASEAAIELARAQVEIARLNLSYCYIIATCDGVVGSKDIHVGQLVNPGQTMVSIVDKNEKWVEANYQESQMPNIQVGDKVRFTADAVPDVEYSGVVERISDATGSAFSLIPIDNATGNFVKVEQRVTVRVRIDACDEVKKLHGGYNVVCKVEE</sequence>
<evidence type="ECO:0000256" key="4">
    <source>
        <dbReference type="ARBA" id="ARBA00023136"/>
    </source>
</evidence>
<dbReference type="STRING" id="645274.SAMN04487901_12116"/>
<dbReference type="PANTHER" id="PTHR30386:SF26">
    <property type="entry name" value="TRANSPORT PROTEIN COMB"/>
    <property type="match status" value="1"/>
</dbReference>
<dbReference type="GO" id="GO:0055085">
    <property type="term" value="P:transmembrane transport"/>
    <property type="evidence" value="ECO:0007669"/>
    <property type="project" value="InterPro"/>
</dbReference>
<evidence type="ECO:0000256" key="2">
    <source>
        <dbReference type="ARBA" id="ARBA00022692"/>
    </source>
</evidence>
<keyword evidence="3 5" id="KW-1133">Transmembrane helix</keyword>
<evidence type="ECO:0000256" key="3">
    <source>
        <dbReference type="ARBA" id="ARBA00022989"/>
    </source>
</evidence>
<dbReference type="InterPro" id="IPR050739">
    <property type="entry name" value="MFP"/>
</dbReference>
<evidence type="ECO:0000256" key="1">
    <source>
        <dbReference type="ARBA" id="ARBA00004167"/>
    </source>
</evidence>
<dbReference type="AlphaFoldDB" id="A0A1G8AWS2"/>
<dbReference type="RefSeq" id="WP_091819061.1">
    <property type="nucleotide sequence ID" value="NZ_FNCQ01000021.1"/>
</dbReference>
<reference evidence="9" key="1">
    <citation type="submission" date="2016-10" db="EMBL/GenBank/DDBJ databases">
        <authorList>
            <person name="Varghese N."/>
            <person name="Submissions S."/>
        </authorList>
    </citation>
    <scope>NUCLEOTIDE SEQUENCE [LARGE SCALE GENOMIC DNA]</scope>
    <source>
        <strain evidence="9">BP1-148</strain>
    </source>
</reference>
<dbReference type="Gene3D" id="2.40.30.170">
    <property type="match status" value="1"/>
</dbReference>
<evidence type="ECO:0000313" key="9">
    <source>
        <dbReference type="Proteomes" id="UP000198779"/>
    </source>
</evidence>
<evidence type="ECO:0000259" key="6">
    <source>
        <dbReference type="Pfam" id="PF25917"/>
    </source>
</evidence>
<feature type="domain" description="Multidrug resistance protein MdtA-like barrel-sandwich hybrid" evidence="6">
    <location>
        <begin position="53"/>
        <end position="245"/>
    </location>
</feature>
<keyword evidence="9" id="KW-1185">Reference proteome</keyword>
<dbReference type="InterPro" id="IPR058625">
    <property type="entry name" value="MdtA-like_BSH"/>
</dbReference>
<dbReference type="SUPFAM" id="SSF111369">
    <property type="entry name" value="HlyD-like secretion proteins"/>
    <property type="match status" value="2"/>
</dbReference>
<accession>A0A1G8AWS2</accession>
<proteinExistence type="predicted"/>
<comment type="subcellular location">
    <subcellularLocation>
        <location evidence="1">Membrane</location>
        <topology evidence="1">Single-pass membrane protein</topology>
    </subcellularLocation>
</comment>
<keyword evidence="4 5" id="KW-0472">Membrane</keyword>
<evidence type="ECO:0000313" key="8">
    <source>
        <dbReference type="EMBL" id="SDH25442.1"/>
    </source>
</evidence>
<dbReference type="EMBL" id="FNCQ01000021">
    <property type="protein sequence ID" value="SDH25442.1"/>
    <property type="molecule type" value="Genomic_DNA"/>
</dbReference>
<feature type="domain" description="CusB-like beta-barrel" evidence="7">
    <location>
        <begin position="250"/>
        <end position="288"/>
    </location>
</feature>
<dbReference type="Proteomes" id="UP000198779">
    <property type="component" value="Unassembled WGS sequence"/>
</dbReference>
<evidence type="ECO:0000259" key="7">
    <source>
        <dbReference type="Pfam" id="PF25954"/>
    </source>
</evidence>
<feature type="transmembrane region" description="Helical" evidence="5">
    <location>
        <begin position="9"/>
        <end position="27"/>
    </location>
</feature>
<evidence type="ECO:0000256" key="5">
    <source>
        <dbReference type="SAM" id="Phobius"/>
    </source>
</evidence>
<gene>
    <name evidence="8" type="ORF">SAMN04487901_12116</name>
</gene>
<dbReference type="Pfam" id="PF25954">
    <property type="entry name" value="Beta-barrel_RND_2"/>
    <property type="match status" value="1"/>
</dbReference>
<dbReference type="Gene3D" id="1.10.287.470">
    <property type="entry name" value="Helix hairpin bin"/>
    <property type="match status" value="1"/>
</dbReference>